<gene>
    <name evidence="1" type="ORF">GPJ81_10595</name>
</gene>
<reference evidence="1" key="1">
    <citation type="submission" date="2019-12" db="EMBL/GenBank/DDBJ databases">
        <title>Hybrid Genome Assemblies of two High G+C Isolates from Undergraduate Microbiology Courses.</title>
        <authorList>
            <person name="Ne Ville C.J."/>
            <person name="Enright D."/>
            <person name="Hernandez I."/>
            <person name="Dodsworth J."/>
            <person name="Orwin P.M."/>
        </authorList>
    </citation>
    <scope>NUCLEOTIDE SEQUENCE [LARGE SCALE GENOMIC DNA]</scope>
    <source>
        <strain evidence="1">Neo</strain>
    </source>
</reference>
<dbReference type="Proteomes" id="UP000426235">
    <property type="component" value="Chromosome"/>
</dbReference>
<sequence>MSQVGDALKELSFMHAKYQLSGQFVASGNASVRWPAELPRSAEIELYYNNYEPKGIKIETGLTPLKLFEVEGLKKGQVGYRWINTADGAVLDNEWPVSDLVIMDDSGGGKPIIAVTNVASTPVFASYDVVQSFQIADSLADFIRALSRLIDIVYGEFNIFDLSDDDGISDAFLNRLLEEVEPILGEDNTSRFVDYFYG</sequence>
<dbReference type="EMBL" id="CP046621">
    <property type="protein sequence ID" value="QGW77107.1"/>
    <property type="molecule type" value="Genomic_DNA"/>
</dbReference>
<dbReference type="AlphaFoldDB" id="A0A6I6HHC4"/>
<dbReference type="RefSeq" id="WP_157192129.1">
    <property type="nucleotide sequence ID" value="NZ_CP046621.1"/>
</dbReference>
<keyword evidence="2" id="KW-1185">Reference proteome</keyword>
<proteinExistence type="predicted"/>
<protein>
    <recommendedName>
        <fullName evidence="3">SMI1/KNR4 family protein</fullName>
    </recommendedName>
</protein>
<name>A0A6I6HHC4_9PSED</name>
<evidence type="ECO:0000313" key="1">
    <source>
        <dbReference type="EMBL" id="QGW77107.1"/>
    </source>
</evidence>
<organism evidence="1 2">
    <name type="scientific">Pseudomonas alkylphenolica</name>
    <dbReference type="NCBI Taxonomy" id="237609"/>
    <lineage>
        <taxon>Bacteria</taxon>
        <taxon>Pseudomonadati</taxon>
        <taxon>Pseudomonadota</taxon>
        <taxon>Gammaproteobacteria</taxon>
        <taxon>Pseudomonadales</taxon>
        <taxon>Pseudomonadaceae</taxon>
        <taxon>Pseudomonas</taxon>
    </lineage>
</organism>
<evidence type="ECO:0008006" key="3">
    <source>
        <dbReference type="Google" id="ProtNLM"/>
    </source>
</evidence>
<accession>A0A6I6HHC4</accession>
<evidence type="ECO:0000313" key="2">
    <source>
        <dbReference type="Proteomes" id="UP000426235"/>
    </source>
</evidence>